<organism evidence="2 3">
    <name type="scientific">Stylosanthes scabra</name>
    <dbReference type="NCBI Taxonomy" id="79078"/>
    <lineage>
        <taxon>Eukaryota</taxon>
        <taxon>Viridiplantae</taxon>
        <taxon>Streptophyta</taxon>
        <taxon>Embryophyta</taxon>
        <taxon>Tracheophyta</taxon>
        <taxon>Spermatophyta</taxon>
        <taxon>Magnoliopsida</taxon>
        <taxon>eudicotyledons</taxon>
        <taxon>Gunneridae</taxon>
        <taxon>Pentapetalae</taxon>
        <taxon>rosids</taxon>
        <taxon>fabids</taxon>
        <taxon>Fabales</taxon>
        <taxon>Fabaceae</taxon>
        <taxon>Papilionoideae</taxon>
        <taxon>50 kb inversion clade</taxon>
        <taxon>dalbergioids sensu lato</taxon>
        <taxon>Dalbergieae</taxon>
        <taxon>Pterocarpus clade</taxon>
        <taxon>Stylosanthes</taxon>
    </lineage>
</organism>
<keyword evidence="3" id="KW-1185">Reference proteome</keyword>
<evidence type="ECO:0000313" key="3">
    <source>
        <dbReference type="Proteomes" id="UP001341840"/>
    </source>
</evidence>
<feature type="region of interest" description="Disordered" evidence="1">
    <location>
        <begin position="162"/>
        <end position="186"/>
    </location>
</feature>
<evidence type="ECO:0000256" key="1">
    <source>
        <dbReference type="SAM" id="MobiDB-lite"/>
    </source>
</evidence>
<accession>A0ABU6SIL8</accession>
<evidence type="ECO:0000313" key="2">
    <source>
        <dbReference type="EMBL" id="MED6136236.1"/>
    </source>
</evidence>
<protein>
    <submittedName>
        <fullName evidence="2">Uncharacterized protein</fullName>
    </submittedName>
</protein>
<name>A0ABU6SIL8_9FABA</name>
<dbReference type="Proteomes" id="UP001341840">
    <property type="component" value="Unassembled WGS sequence"/>
</dbReference>
<reference evidence="2 3" key="1">
    <citation type="journal article" date="2023" name="Plants (Basel)">
        <title>Bridging the Gap: Combining Genomics and Transcriptomics Approaches to Understand Stylosanthes scabra, an Orphan Legume from the Brazilian Caatinga.</title>
        <authorList>
            <person name="Ferreira-Neto J.R.C."/>
            <person name="da Silva M.D."/>
            <person name="Binneck E."/>
            <person name="de Melo N.F."/>
            <person name="da Silva R.H."/>
            <person name="de Melo A.L.T.M."/>
            <person name="Pandolfi V."/>
            <person name="Bustamante F.O."/>
            <person name="Brasileiro-Vidal A.C."/>
            <person name="Benko-Iseppon A.M."/>
        </authorList>
    </citation>
    <scope>NUCLEOTIDE SEQUENCE [LARGE SCALE GENOMIC DNA]</scope>
    <source>
        <tissue evidence="2">Leaves</tissue>
    </source>
</reference>
<proteinExistence type="predicted"/>
<comment type="caution">
    <text evidence="2">The sequence shown here is derived from an EMBL/GenBank/DDBJ whole genome shotgun (WGS) entry which is preliminary data.</text>
</comment>
<sequence>MLHHPPSSLITVTVLASPGNPTWFPTLPSDAWHTCSDYLVDPTLLFQPPSQSFLLLNAVTLSILNSIVLDVTATRASPDNDSNGSVEDKGNVETSDHEAVMELAHVEDHQSFLHLLEESIMQSLLGHEFDSFLVNDNGSCAMWDVKDCEGSSTLPRIEIALEEEEDEYREEEKGGGGIGAEEELRN</sequence>
<gene>
    <name evidence="2" type="ORF">PIB30_054208</name>
</gene>
<dbReference type="EMBL" id="JASCZI010060826">
    <property type="protein sequence ID" value="MED6136236.1"/>
    <property type="molecule type" value="Genomic_DNA"/>
</dbReference>